<protein>
    <submittedName>
        <fullName evidence="3">Uncharacterized protein</fullName>
    </submittedName>
</protein>
<reference evidence="3" key="2">
    <citation type="journal article" date="2017" name="Nat. Commun.">
        <title>Single-virus genomics reveals hidden cosmopolitan and abundant viruses.</title>
        <authorList>
            <person name="Martinez-Hernandez F."/>
            <person name="Fornas O."/>
            <person name="Lluesma Gomez M."/>
            <person name="Bolduc B."/>
            <person name="de la Cruz Pena M.J."/>
            <person name="Martinez J.M."/>
            <person name="Anton J."/>
            <person name="Gasol J.M."/>
            <person name="Rosselli R."/>
            <person name="Rodriguez-Valera F."/>
            <person name="Sullivan M.B."/>
            <person name="Acinas S.G."/>
            <person name="Martinez-Garcia M."/>
        </authorList>
    </citation>
    <scope>NUCLEOTIDE SEQUENCE</scope>
</reference>
<evidence type="ECO:0000256" key="1">
    <source>
        <dbReference type="SAM" id="Coils"/>
    </source>
</evidence>
<evidence type="ECO:0000313" key="3">
    <source>
        <dbReference type="EMBL" id="ASE99922.1"/>
    </source>
</evidence>
<feature type="region of interest" description="Disordered" evidence="2">
    <location>
        <begin position="368"/>
        <end position="390"/>
    </location>
</feature>
<dbReference type="EMBL" id="KY052806">
    <property type="protein sequence ID" value="ASE99922.1"/>
    <property type="molecule type" value="Genomic_DNA"/>
</dbReference>
<keyword evidence="1" id="KW-0175">Coiled coil</keyword>
<accession>A0A218MKX7</accession>
<feature type="compositionally biased region" description="Polar residues" evidence="2">
    <location>
        <begin position="490"/>
        <end position="506"/>
    </location>
</feature>
<sequence>MAILSSLFGAQQQQPAVGAQPITTTEIPKQLAPYYEDILSKAQALYNKRVEEGFKPYEGPTIAQFTPEQEATFAGIAGLQGQVAPKFAEAEDLTRQAAAQITGEQLQEAMSPYQQAVTDIEKRESQKAFEQNVLPKIRAAQVAQGSFGGTRGTLLEAQALADQQRGLADIQAKGSAQAFRDARAALEAERTRMGQGATQLANIAPQALKTGLQELGAQQTVGELKQQQAQTALDEAYRQFLQEKQEPYEAMQKYQAVVTGAPLTTTQFAPPPAPGPSLGQTLLGGATTAAGLYGAFTGQNPLAAVGLMSKKKGGGIADALPLVKKDEGGRLARNFRAANRQGVLGILGDFFTRRNPYEEEDVANRRGGLMEGRDPAREGPQVDDFGGVGEIKPPYTLGEDDILGMKDMIGANVTKLDNQLKKSDLAGEELARRIAKNKPNLQNVLRDPKGGKFVPDTSGITKSKPISKKYKGELQKIFEENERLKRQKENINQGTEQNLVAQNQTKTKPELSDFEKNIRTKEDALLKMLAGAEQRQVDRAAAAEKDATKSRYMQLANLGLGIMGATPEKNLLVTASKAAKDSKILENLQVINEKAKNAKQDAEDKAFAAKTGLAKEELGVELNREERDQVRKAKAAEKKFKDKQLALMEAELGLKERELELEAINSGVDAKDYKFLSDEVDKLTSQKGMVKVGDRNIPITSQTEALLPQEYRRQLGNIKNYALRLLQQSGTIDNLIAQDGLNAINNEIDRIYREGFSQIDTQSLGTAASGNLGANQ</sequence>
<reference evidence="3" key="1">
    <citation type="submission" date="2016-10" db="EMBL/GenBank/DDBJ databases">
        <authorList>
            <person name="Varghese N."/>
        </authorList>
    </citation>
    <scope>NUCLEOTIDE SEQUENCE</scope>
</reference>
<proteinExistence type="predicted"/>
<name>A0A218MKX7_9VIRU</name>
<evidence type="ECO:0000256" key="2">
    <source>
        <dbReference type="SAM" id="MobiDB-lite"/>
    </source>
</evidence>
<feature type="region of interest" description="Disordered" evidence="2">
    <location>
        <begin position="439"/>
        <end position="460"/>
    </location>
</feature>
<organism evidence="3">
    <name type="scientific">uncultured virus</name>
    <dbReference type="NCBI Taxonomy" id="340016"/>
    <lineage>
        <taxon>Viruses</taxon>
        <taxon>environmental samples</taxon>
    </lineage>
</organism>
<feature type="region of interest" description="Disordered" evidence="2">
    <location>
        <begin position="488"/>
        <end position="509"/>
    </location>
</feature>
<feature type="coiled-coil region" evidence="1">
    <location>
        <begin position="585"/>
        <end position="643"/>
    </location>
</feature>